<name>A0ABW1P1I3_9PSEU</name>
<evidence type="ECO:0000259" key="6">
    <source>
        <dbReference type="PROSITE" id="PS51755"/>
    </source>
</evidence>
<dbReference type="PRINTS" id="PR00364">
    <property type="entry name" value="DISEASERSIST"/>
</dbReference>
<keyword evidence="3 5" id="KW-0238">DNA-binding</keyword>
<feature type="domain" description="OmpR/PhoB-type" evidence="6">
    <location>
        <begin position="3"/>
        <end position="105"/>
    </location>
</feature>
<sequence>MVEVDFQIGGGALSRDEFGVLGPLVVRRDGRTVEVTAAKHRIVLATLLLGANRSVPPAELVRRVWGEAPPDRAAQTLPVYVMRLRRALGEPQLIRTTPTGYRIDLPPDALDLHRFEALAARGAELVRAGDPAAAAEVYERALACWRGVPLADVPSESLHEVEAPCLVERRLLVTSELVDVRLELGRCEEVIADLRRLTARHPLRERFWSQLMVALHRADRQADALDAYRQAATVLARELGVDPGEPLRAVHRAILAGDQAPPRPVEPAWSSAAQLPAPVGNFVGRAAELTRVAGRLARSGAAVVVCGPPGVGKTAFAVAAGHAARERYPDGQLYVDLRGHSTSPPLPTPVVLARFLRALGVRADHIPVGEDELVRGYRARLRGRRVLITLDNAASVGQVLPLLPEGVGHREPGPGDPGCSVLITSRNELRHPLRATTVRLDVLRGDEAWKLLARSVGPEAAAAQFDALAELARLCGYLPLALRIALGNLVGSPHGDIASYVAELRGGDRLTALAVDNDDTAAVRRAFDLSYAALAPAAARLFRLVAVLPGSDFGADGAAALLDAPEEVARGLLDDLASAHLVQRVGVDRFAPHDLIRDYAADRAAAAGEDLGSARRRLFDWYLRTAVEVGDVLYPELGRSGPPRLGPDEARAWLEAERPNVLAATEHCAAHGPRELSWRLIDAVSGYFGSHGHHVEFLHAVNAALGAARAAGDRDAEATTLVWLATEHRNLGNPRVALRHLALVRPNGLLRWLHAGLDGVVRMELGELAAAGAAFDRVAALAGEDWAPPHVRIGALAGHGALRLMRGDAAGAAELLAEGLALARAADGSNVEATCAGLLARCRTAQGDYPAAVELLRHAEASWYRTGVRPARAEALAHLAVALCLGGDRVEALRTAQRALGLVHELGGYPRVEAEVQNALGLVVRHLGKPGPAVAAHLRALELAASTEYLFGVAQSHGHLVTALAADGRRAEALRHARALADLAERGGFAVFERVAAAALAEPG</sequence>
<evidence type="ECO:0000313" key="7">
    <source>
        <dbReference type="EMBL" id="MFC6088512.1"/>
    </source>
</evidence>
<dbReference type="Proteomes" id="UP001596220">
    <property type="component" value="Unassembled WGS sequence"/>
</dbReference>
<dbReference type="Pfam" id="PF00486">
    <property type="entry name" value="Trans_reg_C"/>
    <property type="match status" value="1"/>
</dbReference>
<dbReference type="SMART" id="SM00028">
    <property type="entry name" value="TPR"/>
    <property type="match status" value="4"/>
</dbReference>
<dbReference type="Gene3D" id="3.40.50.300">
    <property type="entry name" value="P-loop containing nucleotide triphosphate hydrolases"/>
    <property type="match status" value="1"/>
</dbReference>
<dbReference type="CDD" id="cd15831">
    <property type="entry name" value="BTAD"/>
    <property type="match status" value="1"/>
</dbReference>
<dbReference type="InterPro" id="IPR019734">
    <property type="entry name" value="TPR_rpt"/>
</dbReference>
<evidence type="ECO:0000256" key="3">
    <source>
        <dbReference type="ARBA" id="ARBA00023125"/>
    </source>
</evidence>
<gene>
    <name evidence="7" type="ORF">ACFP3R_04455</name>
</gene>
<evidence type="ECO:0000256" key="1">
    <source>
        <dbReference type="ARBA" id="ARBA00005820"/>
    </source>
</evidence>
<protein>
    <submittedName>
        <fullName evidence="7">BTAD domain-containing putative transcriptional regulator</fullName>
    </submittedName>
</protein>
<dbReference type="RefSeq" id="WP_380633096.1">
    <property type="nucleotide sequence ID" value="NZ_JBHSQO010000003.1"/>
</dbReference>
<proteinExistence type="inferred from homology"/>
<dbReference type="SMART" id="SM00382">
    <property type="entry name" value="AAA"/>
    <property type="match status" value="1"/>
</dbReference>
<reference evidence="8" key="1">
    <citation type="journal article" date="2019" name="Int. J. Syst. Evol. Microbiol.">
        <title>The Global Catalogue of Microorganisms (GCM) 10K type strain sequencing project: providing services to taxonomists for standard genome sequencing and annotation.</title>
        <authorList>
            <consortium name="The Broad Institute Genomics Platform"/>
            <consortium name="The Broad Institute Genome Sequencing Center for Infectious Disease"/>
            <person name="Wu L."/>
            <person name="Ma J."/>
        </authorList>
    </citation>
    <scope>NUCLEOTIDE SEQUENCE [LARGE SCALE GENOMIC DNA]</scope>
    <source>
        <strain evidence="8">CGMCC 4.7246</strain>
    </source>
</reference>
<comment type="caution">
    <text evidence="7">The sequence shown here is derived from an EMBL/GenBank/DDBJ whole genome shotgun (WGS) entry which is preliminary data.</text>
</comment>
<feature type="DNA-binding region" description="OmpR/PhoB-type" evidence="5">
    <location>
        <begin position="3"/>
        <end position="105"/>
    </location>
</feature>
<dbReference type="Gene3D" id="1.10.10.10">
    <property type="entry name" value="Winged helix-like DNA-binding domain superfamily/Winged helix DNA-binding domain"/>
    <property type="match status" value="1"/>
</dbReference>
<evidence type="ECO:0000313" key="8">
    <source>
        <dbReference type="Proteomes" id="UP001596220"/>
    </source>
</evidence>
<dbReference type="InterPro" id="IPR011990">
    <property type="entry name" value="TPR-like_helical_dom_sf"/>
</dbReference>
<dbReference type="InterPro" id="IPR027417">
    <property type="entry name" value="P-loop_NTPase"/>
</dbReference>
<dbReference type="PANTHER" id="PTHR35807">
    <property type="entry name" value="TRANSCRIPTIONAL REGULATOR REDD-RELATED"/>
    <property type="match status" value="1"/>
</dbReference>
<comment type="similarity">
    <text evidence="1">Belongs to the AfsR/DnrI/RedD regulatory family.</text>
</comment>
<dbReference type="SMART" id="SM01043">
    <property type="entry name" value="BTAD"/>
    <property type="match status" value="1"/>
</dbReference>
<dbReference type="InterPro" id="IPR016032">
    <property type="entry name" value="Sig_transdc_resp-reg_C-effctor"/>
</dbReference>
<dbReference type="Gene3D" id="1.25.40.10">
    <property type="entry name" value="Tetratricopeptide repeat domain"/>
    <property type="match status" value="2"/>
</dbReference>
<evidence type="ECO:0000256" key="4">
    <source>
        <dbReference type="ARBA" id="ARBA00023163"/>
    </source>
</evidence>
<dbReference type="InterPro" id="IPR003593">
    <property type="entry name" value="AAA+_ATPase"/>
</dbReference>
<dbReference type="PROSITE" id="PS51755">
    <property type="entry name" value="OMPR_PHOB"/>
    <property type="match status" value="1"/>
</dbReference>
<keyword evidence="2" id="KW-0805">Transcription regulation</keyword>
<dbReference type="InterPro" id="IPR001867">
    <property type="entry name" value="OmpR/PhoB-type_DNA-bd"/>
</dbReference>
<dbReference type="SMART" id="SM00862">
    <property type="entry name" value="Trans_reg_C"/>
    <property type="match status" value="1"/>
</dbReference>
<dbReference type="SUPFAM" id="SSF52540">
    <property type="entry name" value="P-loop containing nucleoside triphosphate hydrolases"/>
    <property type="match status" value="1"/>
</dbReference>
<evidence type="ECO:0000256" key="2">
    <source>
        <dbReference type="ARBA" id="ARBA00023015"/>
    </source>
</evidence>
<dbReference type="SUPFAM" id="SSF48452">
    <property type="entry name" value="TPR-like"/>
    <property type="match status" value="3"/>
</dbReference>
<evidence type="ECO:0000256" key="5">
    <source>
        <dbReference type="PROSITE-ProRule" id="PRU01091"/>
    </source>
</evidence>
<keyword evidence="4" id="KW-0804">Transcription</keyword>
<dbReference type="PANTHER" id="PTHR35807:SF1">
    <property type="entry name" value="TRANSCRIPTIONAL REGULATOR REDD"/>
    <property type="match status" value="1"/>
</dbReference>
<dbReference type="InterPro" id="IPR051677">
    <property type="entry name" value="AfsR-DnrI-RedD_regulator"/>
</dbReference>
<dbReference type="EMBL" id="JBHSQO010000003">
    <property type="protein sequence ID" value="MFC6088512.1"/>
    <property type="molecule type" value="Genomic_DNA"/>
</dbReference>
<organism evidence="7 8">
    <name type="scientific">Saccharothrix lopnurensis</name>
    <dbReference type="NCBI Taxonomy" id="1670621"/>
    <lineage>
        <taxon>Bacteria</taxon>
        <taxon>Bacillati</taxon>
        <taxon>Actinomycetota</taxon>
        <taxon>Actinomycetes</taxon>
        <taxon>Pseudonocardiales</taxon>
        <taxon>Pseudonocardiaceae</taxon>
        <taxon>Saccharothrix</taxon>
    </lineage>
</organism>
<accession>A0ABW1P1I3</accession>
<keyword evidence="8" id="KW-1185">Reference proteome</keyword>
<dbReference type="SUPFAM" id="SSF46894">
    <property type="entry name" value="C-terminal effector domain of the bipartite response regulators"/>
    <property type="match status" value="1"/>
</dbReference>
<dbReference type="Pfam" id="PF03704">
    <property type="entry name" value="BTAD"/>
    <property type="match status" value="1"/>
</dbReference>
<dbReference type="InterPro" id="IPR005158">
    <property type="entry name" value="BTAD"/>
</dbReference>
<dbReference type="InterPro" id="IPR036388">
    <property type="entry name" value="WH-like_DNA-bd_sf"/>
</dbReference>